<evidence type="ECO:0000313" key="2">
    <source>
        <dbReference type="EMBL" id="GBF36615.1"/>
    </source>
</evidence>
<organism evidence="2 3">
    <name type="scientific">Methanofervidicoccus abyssi</name>
    <dbReference type="NCBI Taxonomy" id="2082189"/>
    <lineage>
        <taxon>Archaea</taxon>
        <taxon>Methanobacteriati</taxon>
        <taxon>Methanobacteriota</taxon>
        <taxon>Methanomada group</taxon>
        <taxon>Methanococci</taxon>
        <taxon>Methanococcales</taxon>
        <taxon>Methanofervidicoccus</taxon>
    </lineage>
</organism>
<comment type="caution">
    <text evidence="2">The sequence shown here is derived from an EMBL/GenBank/DDBJ whole genome shotgun (WGS) entry which is preliminary data.</text>
</comment>
<name>A0A401HQX9_9EURY</name>
<proteinExistence type="predicted"/>
<dbReference type="Proteomes" id="UP000290527">
    <property type="component" value="Unassembled WGS sequence"/>
</dbReference>
<reference evidence="2 3" key="1">
    <citation type="journal article" date="2019" name="Int. J. Syst. Evol. Microbiol.">
        <title>Methanofervidicoccus abyssi gen. nov., sp. nov., a hydrogenotrophic methanogen, isolated from a hydrothermal vent chimney in the Mid-Cayman Spreading Center, the Caribbean Sea.</title>
        <authorList>
            <person name="Sakai S."/>
            <person name="Takaki Y."/>
            <person name="Miyazaki M."/>
            <person name="Ogawara M."/>
            <person name="Yanagawa K."/>
            <person name="Miyazaki J."/>
            <person name="Takai K."/>
        </authorList>
    </citation>
    <scope>NUCLEOTIDE SEQUENCE [LARGE SCALE GENOMIC DNA]</scope>
    <source>
        <strain evidence="2 3">HHB</strain>
    </source>
</reference>
<dbReference type="OrthoDB" id="62147at2157"/>
<dbReference type="AlphaFoldDB" id="A0A401HQX9"/>
<evidence type="ECO:0000313" key="3">
    <source>
        <dbReference type="Proteomes" id="UP000290527"/>
    </source>
</evidence>
<evidence type="ECO:0000256" key="1">
    <source>
        <dbReference type="SAM" id="Coils"/>
    </source>
</evidence>
<feature type="coiled-coil region" evidence="1">
    <location>
        <begin position="17"/>
        <end position="81"/>
    </location>
</feature>
<sequence>MELIILKDKDYEKIDKLKEYFKRYIDLNNEIDMLEETLESLDTNSEVRISIEEGRFLSRELKRYLDLVKELENQLERLNSSEYITIINYHNLKRCIEVLKSISININCSLKWDIYYKIEDLKRELKEVEEKLKEMVLDYKLKRSSKEDNG</sequence>
<dbReference type="RefSeq" id="WP_131007377.1">
    <property type="nucleotide sequence ID" value="NZ_BFAX01000003.1"/>
</dbReference>
<dbReference type="EMBL" id="BFAX01000003">
    <property type="protein sequence ID" value="GBF36615.1"/>
    <property type="molecule type" value="Genomic_DNA"/>
</dbReference>
<gene>
    <name evidence="2" type="ORF">MHHB_P0845</name>
</gene>
<keyword evidence="1" id="KW-0175">Coiled coil</keyword>
<accession>A0A401HQX9</accession>
<protein>
    <submittedName>
        <fullName evidence="2">Uncharacterized protein</fullName>
    </submittedName>
</protein>
<keyword evidence="3" id="KW-1185">Reference proteome</keyword>